<evidence type="ECO:0000259" key="9">
    <source>
        <dbReference type="Pfam" id="PF07992"/>
    </source>
</evidence>
<dbReference type="PRINTS" id="PR00368">
    <property type="entry name" value="FADPNR"/>
</dbReference>
<dbReference type="InterPro" id="IPR023753">
    <property type="entry name" value="FAD/NAD-binding_dom"/>
</dbReference>
<dbReference type="InterPro" id="IPR036188">
    <property type="entry name" value="FAD/NAD-bd_sf"/>
</dbReference>
<dbReference type="PRINTS" id="PR00411">
    <property type="entry name" value="PNDRDTASEI"/>
</dbReference>
<evidence type="ECO:0000256" key="5">
    <source>
        <dbReference type="ARBA" id="ARBA00023002"/>
    </source>
</evidence>
<dbReference type="InterPro" id="IPR016156">
    <property type="entry name" value="FAD/NAD-linked_Rdtase_dimer_sf"/>
</dbReference>
<name>A0AAD7Z710_DIPPU</name>
<protein>
    <recommendedName>
        <fullName evidence="12">Thioredoxin reductase</fullName>
    </recommendedName>
</protein>
<feature type="domain" description="FAD/NAD(P)-binding" evidence="9">
    <location>
        <begin position="6"/>
        <end position="222"/>
    </location>
</feature>
<keyword evidence="7" id="KW-0676">Redox-active center</keyword>
<feature type="non-terminal residue" evidence="10">
    <location>
        <position position="371"/>
    </location>
</feature>
<dbReference type="GO" id="GO:0034599">
    <property type="term" value="P:cellular response to oxidative stress"/>
    <property type="evidence" value="ECO:0007669"/>
    <property type="project" value="TreeGrafter"/>
</dbReference>
<dbReference type="Pfam" id="PF07992">
    <property type="entry name" value="Pyr_redox_2"/>
    <property type="match status" value="1"/>
</dbReference>
<dbReference type="GO" id="GO:0050660">
    <property type="term" value="F:flavin adenine dinucleotide binding"/>
    <property type="evidence" value="ECO:0007669"/>
    <property type="project" value="InterPro"/>
</dbReference>
<dbReference type="GO" id="GO:0005829">
    <property type="term" value="C:cytosol"/>
    <property type="evidence" value="ECO:0007669"/>
    <property type="project" value="TreeGrafter"/>
</dbReference>
<accession>A0AAD7Z710</accession>
<dbReference type="Gene3D" id="3.50.50.60">
    <property type="entry name" value="FAD/NAD(P)-binding domain"/>
    <property type="match status" value="1"/>
</dbReference>
<gene>
    <name evidence="10" type="ORF">L9F63_007770</name>
</gene>
<evidence type="ECO:0000313" key="11">
    <source>
        <dbReference type="Proteomes" id="UP001233999"/>
    </source>
</evidence>
<dbReference type="GO" id="GO:0005739">
    <property type="term" value="C:mitochondrion"/>
    <property type="evidence" value="ECO:0007669"/>
    <property type="project" value="TreeGrafter"/>
</dbReference>
<comment type="similarity">
    <text evidence="2">Belongs to the class-I pyridine nucleotide-disulfide oxidoreductase family.</text>
</comment>
<dbReference type="InterPro" id="IPR004099">
    <property type="entry name" value="Pyr_nucl-diS_OxRdtase_dimer"/>
</dbReference>
<dbReference type="GO" id="GO:0045454">
    <property type="term" value="P:cell redox homeostasis"/>
    <property type="evidence" value="ECO:0007669"/>
    <property type="project" value="InterPro"/>
</dbReference>
<dbReference type="Pfam" id="PF02852">
    <property type="entry name" value="Pyr_redox_dim"/>
    <property type="match status" value="1"/>
</dbReference>
<dbReference type="InterPro" id="IPR046952">
    <property type="entry name" value="GSHR/TRXR-like"/>
</dbReference>
<evidence type="ECO:0000256" key="7">
    <source>
        <dbReference type="ARBA" id="ARBA00023284"/>
    </source>
</evidence>
<evidence type="ECO:0000256" key="6">
    <source>
        <dbReference type="ARBA" id="ARBA00023157"/>
    </source>
</evidence>
<proteinExistence type="inferred from homology"/>
<dbReference type="PANTHER" id="PTHR42737:SF7">
    <property type="entry name" value="THIOREDOXIN-DISULFIDE REDUCTASE"/>
    <property type="match status" value="1"/>
</dbReference>
<sequence>KIDYYNGLGTFVDANTVNVVMKNGNQHMLTAKYIVIAVGGRPRYPHIPGAVEYGITSDDIFNLKKPPGKTLVIGAGYIGMECAGLLNDLGYDATLMARSIPLRGFDQQMVGLLIDEMTSKGVKFLLYSNPDKVEKIDCKYVVTWTNVKDGTTQSDSFDTVLFAVGRRALTKELMLENCGVESIPESGKIIAENEQTNVKHIYAIGDVLHKKPELTPVAIQAGRKLARRLFNNSTVEMDYQNVATTIFTPLEYGTVGLSEEDANKKYGEDKLEVFHAFYKPTEFFVPQRSYKNCYLKAIALQEPPQTIIGLHFVGPHAGEVIQGFASAMKSGLTMTSLQETVGIHPTVAEEFTRLSITKRSGIDPTPQSCCS</sequence>
<dbReference type="SUPFAM" id="SSF51905">
    <property type="entry name" value="FAD/NAD(P)-binding domain"/>
    <property type="match status" value="1"/>
</dbReference>
<dbReference type="SUPFAM" id="SSF55424">
    <property type="entry name" value="FAD/NAD-linked reductases, dimerisation (C-terminal) domain"/>
    <property type="match status" value="1"/>
</dbReference>
<dbReference type="Proteomes" id="UP001233999">
    <property type="component" value="Unassembled WGS sequence"/>
</dbReference>
<comment type="caution">
    <text evidence="10">The sequence shown here is derived from an EMBL/GenBank/DDBJ whole genome shotgun (WGS) entry which is preliminary data.</text>
</comment>
<evidence type="ECO:0000259" key="8">
    <source>
        <dbReference type="Pfam" id="PF02852"/>
    </source>
</evidence>
<keyword evidence="11" id="KW-1185">Reference proteome</keyword>
<dbReference type="GO" id="GO:0004362">
    <property type="term" value="F:glutathione-disulfide reductase (NADPH) activity"/>
    <property type="evidence" value="ECO:0007669"/>
    <property type="project" value="TreeGrafter"/>
</dbReference>
<evidence type="ECO:0000256" key="1">
    <source>
        <dbReference type="ARBA" id="ARBA00001974"/>
    </source>
</evidence>
<reference evidence="10" key="1">
    <citation type="journal article" date="2023" name="IScience">
        <title>Live-bearing cockroach genome reveals convergent evolutionary mechanisms linked to viviparity in insects and beyond.</title>
        <authorList>
            <person name="Fouks B."/>
            <person name="Harrison M.C."/>
            <person name="Mikhailova A.A."/>
            <person name="Marchal E."/>
            <person name="English S."/>
            <person name="Carruthers M."/>
            <person name="Jennings E.C."/>
            <person name="Chiamaka E.L."/>
            <person name="Frigard R.A."/>
            <person name="Pippel M."/>
            <person name="Attardo G.M."/>
            <person name="Benoit J.B."/>
            <person name="Bornberg-Bauer E."/>
            <person name="Tobe S.S."/>
        </authorList>
    </citation>
    <scope>NUCLEOTIDE SEQUENCE</scope>
    <source>
        <strain evidence="10">Stay&amp;Tobe</strain>
    </source>
</reference>
<dbReference type="FunFam" id="3.50.50.60:FF:000012">
    <property type="entry name" value="Thioredoxin reductase 1, cytoplasmic"/>
    <property type="match status" value="1"/>
</dbReference>
<keyword evidence="6" id="KW-1015">Disulfide bond</keyword>
<evidence type="ECO:0000256" key="4">
    <source>
        <dbReference type="ARBA" id="ARBA00022827"/>
    </source>
</evidence>
<dbReference type="GO" id="GO:0006749">
    <property type="term" value="P:glutathione metabolic process"/>
    <property type="evidence" value="ECO:0007669"/>
    <property type="project" value="TreeGrafter"/>
</dbReference>
<reference evidence="10" key="2">
    <citation type="submission" date="2023-05" db="EMBL/GenBank/DDBJ databases">
        <authorList>
            <person name="Fouks B."/>
        </authorList>
    </citation>
    <scope>NUCLEOTIDE SEQUENCE</scope>
    <source>
        <strain evidence="10">Stay&amp;Tobe</strain>
        <tissue evidence="10">Testes</tissue>
    </source>
</reference>
<keyword evidence="4" id="KW-0274">FAD</keyword>
<organism evidence="10 11">
    <name type="scientific">Diploptera punctata</name>
    <name type="common">Pacific beetle cockroach</name>
    <dbReference type="NCBI Taxonomy" id="6984"/>
    <lineage>
        <taxon>Eukaryota</taxon>
        <taxon>Metazoa</taxon>
        <taxon>Ecdysozoa</taxon>
        <taxon>Arthropoda</taxon>
        <taxon>Hexapoda</taxon>
        <taxon>Insecta</taxon>
        <taxon>Pterygota</taxon>
        <taxon>Neoptera</taxon>
        <taxon>Polyneoptera</taxon>
        <taxon>Dictyoptera</taxon>
        <taxon>Blattodea</taxon>
        <taxon>Blaberoidea</taxon>
        <taxon>Blaberidae</taxon>
        <taxon>Diplopterinae</taxon>
        <taxon>Diploptera</taxon>
    </lineage>
</organism>
<comment type="cofactor">
    <cofactor evidence="1">
        <name>FAD</name>
        <dbReference type="ChEBI" id="CHEBI:57692"/>
    </cofactor>
</comment>
<dbReference type="AlphaFoldDB" id="A0AAD7Z710"/>
<keyword evidence="3" id="KW-0285">Flavoprotein</keyword>
<dbReference type="EMBL" id="JASPKZ010010240">
    <property type="protein sequence ID" value="KAJ9575109.1"/>
    <property type="molecule type" value="Genomic_DNA"/>
</dbReference>
<evidence type="ECO:0008006" key="12">
    <source>
        <dbReference type="Google" id="ProtNLM"/>
    </source>
</evidence>
<dbReference type="PANTHER" id="PTHR42737">
    <property type="entry name" value="GLUTATHIONE REDUCTASE"/>
    <property type="match status" value="1"/>
</dbReference>
<evidence type="ECO:0000313" key="10">
    <source>
        <dbReference type="EMBL" id="KAJ9575109.1"/>
    </source>
</evidence>
<evidence type="ECO:0000256" key="3">
    <source>
        <dbReference type="ARBA" id="ARBA00022630"/>
    </source>
</evidence>
<feature type="domain" description="Pyridine nucleotide-disulphide oxidoreductase dimerisation" evidence="8">
    <location>
        <begin position="242"/>
        <end position="353"/>
    </location>
</feature>
<evidence type="ECO:0000256" key="2">
    <source>
        <dbReference type="ARBA" id="ARBA00007532"/>
    </source>
</evidence>
<keyword evidence="5" id="KW-0560">Oxidoreductase</keyword>